<evidence type="ECO:0000313" key="3">
    <source>
        <dbReference type="Proteomes" id="UP000072874"/>
    </source>
</evidence>
<gene>
    <name evidence="2" type="ORF">PY17X_1301800</name>
</gene>
<feature type="signal peptide" evidence="1">
    <location>
        <begin position="1"/>
        <end position="25"/>
    </location>
</feature>
<dbReference type="KEGG" id="pyo:PY17X_1301800"/>
<reference evidence="2 3" key="1">
    <citation type="journal article" date="2014" name="BMC Biol.">
        <title>A comprehensive evaluation of rodent malaria parasite genomes and gene expression.</title>
        <authorList>
            <person name="Otto T.D."/>
            <person name="Bohme U."/>
            <person name="Jackson A.P."/>
            <person name="Hunt M."/>
            <person name="Franke-Fayard B."/>
            <person name="Hoeijmakers W.A."/>
            <person name="Religa A.A."/>
            <person name="Robertson L."/>
            <person name="Sanders M."/>
            <person name="Ogun S.A."/>
            <person name="Cunningham D."/>
            <person name="Erhart A."/>
            <person name="Billker O."/>
            <person name="Khan S.M."/>
            <person name="Stunnenberg H.G."/>
            <person name="Langhorne J."/>
            <person name="Holder A.A."/>
            <person name="Waters A.P."/>
            <person name="Newbold C.I."/>
            <person name="Pain A."/>
            <person name="Berriman M."/>
            <person name="Janse C.J."/>
        </authorList>
    </citation>
    <scope>NUCLEOTIDE SEQUENCE [LARGE SCALE GENOMIC DNA]</scope>
    <source>
        <strain evidence="2 3">17X</strain>
    </source>
</reference>
<dbReference type="SUPFAM" id="SSF55961">
    <property type="entry name" value="Bet v1-like"/>
    <property type="match status" value="1"/>
</dbReference>
<dbReference type="RefSeq" id="XP_729980.2">
    <property type="nucleotide sequence ID" value="XM_724887.2"/>
</dbReference>
<keyword evidence="1" id="KW-0732">Signal</keyword>
<evidence type="ECO:0000256" key="1">
    <source>
        <dbReference type="SAM" id="SignalP"/>
    </source>
</evidence>
<dbReference type="OrthoDB" id="373158at2759"/>
<proteinExistence type="predicted"/>
<dbReference type="VEuPathDB" id="PlasmoDB:PY17X_1301800"/>
<dbReference type="Proteomes" id="UP000072874">
    <property type="component" value="Chromosome 13"/>
</dbReference>
<evidence type="ECO:0000313" key="2">
    <source>
        <dbReference type="EMBL" id="VTZ80398.1"/>
    </source>
</evidence>
<sequence>MNKFYIKIFFFLLSISLYLNNKTIATELPKKNTKPKSRKFTIFKSKKCYHANDNTEEIYEKNKHLLYTDTKETISACKFMKTALKQLEYHATNKDGYRLIGTNSAYHILSYKKKQQGDTKIVKAEYVVFDLNKYNKIINKLWDPDSSNFFYAGSVKRKIARVYTPNLVIIQQRSRRWLWSRQKYFYAIAAKFKISENKTIFVMASPNINDHNSKNTKFFQNTIIKNANLFKVNIDSENDIRNGKLKKMFVNLSGYIVEKKKDHIYVTYFESISGIQILII</sequence>
<dbReference type="VEuPathDB" id="PlasmoDB:PYYM_1101500"/>
<dbReference type="VEuPathDB" id="PlasmoDB:Py17XNL_001302888"/>
<dbReference type="NCBIfam" id="TIGR01599">
    <property type="entry name" value="PYST-A"/>
    <property type="match status" value="1"/>
</dbReference>
<dbReference type="EMBL" id="LM993667">
    <property type="protein sequence ID" value="VTZ80398.1"/>
    <property type="molecule type" value="Genomic_DNA"/>
</dbReference>
<feature type="chain" id="PRO_5020291161" evidence="1">
    <location>
        <begin position="26"/>
        <end position="280"/>
    </location>
</feature>
<protein>
    <submittedName>
        <fullName evidence="2">Fam-a protein</fullName>
    </submittedName>
</protein>
<dbReference type="VEuPathDB" id="PlasmoDB:PY00281"/>
<organism evidence="2 3">
    <name type="scientific">Plasmodium yoelii</name>
    <dbReference type="NCBI Taxonomy" id="5861"/>
    <lineage>
        <taxon>Eukaryota</taxon>
        <taxon>Sar</taxon>
        <taxon>Alveolata</taxon>
        <taxon>Apicomplexa</taxon>
        <taxon>Aconoidasida</taxon>
        <taxon>Haemosporida</taxon>
        <taxon>Plasmodiidae</taxon>
        <taxon>Plasmodium</taxon>
        <taxon>Plasmodium (Vinckeia)</taxon>
    </lineage>
</organism>
<accession>A0A4V6MB73</accession>
<name>A0A4V6MB73_PLAYE</name>
<dbReference type="AlphaFoldDB" id="A0A4V6MB73"/>
<dbReference type="InterPro" id="IPR006486">
    <property type="entry name" value="PYST_A"/>
</dbReference>
<dbReference type="GeneID" id="3807283"/>